<dbReference type="PANTHER" id="PTHR41271">
    <property type="entry name" value="DUF402 DOMAIN-CONTAINING PROTEIN"/>
    <property type="match status" value="1"/>
</dbReference>
<name>A0ABR8R749_9BACI</name>
<dbReference type="Proteomes" id="UP000640786">
    <property type="component" value="Unassembled WGS sequence"/>
</dbReference>
<organism evidence="2 3">
    <name type="scientific">Psychrobacillus faecigallinarum</name>
    <dbReference type="NCBI Taxonomy" id="2762235"/>
    <lineage>
        <taxon>Bacteria</taxon>
        <taxon>Bacillati</taxon>
        <taxon>Bacillota</taxon>
        <taxon>Bacilli</taxon>
        <taxon>Bacillales</taxon>
        <taxon>Bacillaceae</taxon>
        <taxon>Psychrobacillus</taxon>
    </lineage>
</organism>
<keyword evidence="3" id="KW-1185">Reference proteome</keyword>
<protein>
    <submittedName>
        <fullName evidence="2">DUF402 domain-containing protein</fullName>
    </submittedName>
</protein>
<dbReference type="InterPro" id="IPR007295">
    <property type="entry name" value="DUF402"/>
</dbReference>
<dbReference type="InterPro" id="IPR035930">
    <property type="entry name" value="FomD-like_sf"/>
</dbReference>
<dbReference type="EMBL" id="JACSQO010000002">
    <property type="protein sequence ID" value="MBD7943621.1"/>
    <property type="molecule type" value="Genomic_DNA"/>
</dbReference>
<accession>A0ABR8R749</accession>
<gene>
    <name evidence="2" type="ORF">H9650_05765</name>
</gene>
<dbReference type="SUPFAM" id="SSF159234">
    <property type="entry name" value="FomD-like"/>
    <property type="match status" value="1"/>
</dbReference>
<dbReference type="Gene3D" id="2.40.380.10">
    <property type="entry name" value="FomD-like"/>
    <property type="match status" value="1"/>
</dbReference>
<comment type="caution">
    <text evidence="2">The sequence shown here is derived from an EMBL/GenBank/DDBJ whole genome shotgun (WGS) entry which is preliminary data.</text>
</comment>
<evidence type="ECO:0000313" key="2">
    <source>
        <dbReference type="EMBL" id="MBD7943621.1"/>
    </source>
</evidence>
<evidence type="ECO:0000313" key="3">
    <source>
        <dbReference type="Proteomes" id="UP000640786"/>
    </source>
</evidence>
<dbReference type="PANTHER" id="PTHR41271:SF1">
    <property type="entry name" value="DUF402 DOMAIN-CONTAINING PROTEIN"/>
    <property type="match status" value="1"/>
</dbReference>
<reference evidence="2 3" key="1">
    <citation type="submission" date="2020-08" db="EMBL/GenBank/DDBJ databases">
        <title>A Genomic Blueprint of the Chicken Gut Microbiome.</title>
        <authorList>
            <person name="Gilroy R."/>
            <person name="Ravi A."/>
            <person name="Getino M."/>
            <person name="Pursley I."/>
            <person name="Horton D.L."/>
            <person name="Alikhan N.-F."/>
            <person name="Baker D."/>
            <person name="Gharbi K."/>
            <person name="Hall N."/>
            <person name="Watson M."/>
            <person name="Adriaenssens E.M."/>
            <person name="Foster-Nyarko E."/>
            <person name="Jarju S."/>
            <person name="Secka A."/>
            <person name="Antonio M."/>
            <person name="Oren A."/>
            <person name="Chaudhuri R."/>
            <person name="La Ragione R.M."/>
            <person name="Hildebrand F."/>
            <person name="Pallen M.J."/>
        </authorList>
    </citation>
    <scope>NUCLEOTIDE SEQUENCE [LARGE SCALE GENOMIC DNA]</scope>
    <source>
        <strain evidence="2 3">Sa2BUA9</strain>
    </source>
</reference>
<proteinExistence type="predicted"/>
<dbReference type="Pfam" id="PF04167">
    <property type="entry name" value="DUF402"/>
    <property type="match status" value="1"/>
</dbReference>
<dbReference type="RefSeq" id="WP_144535504.1">
    <property type="nucleotide sequence ID" value="NZ_JACSQO010000002.1"/>
</dbReference>
<feature type="domain" description="DUF402" evidence="1">
    <location>
        <begin position="59"/>
        <end position="162"/>
    </location>
</feature>
<evidence type="ECO:0000259" key="1">
    <source>
        <dbReference type="Pfam" id="PF04167"/>
    </source>
</evidence>
<sequence length="180" mass="21448">MMKRKYGNRSDWSRILKRQYIFKDTFSEQFTGGISLLHLVEIGEPLWVNYDSQKICIVDDGYMWLQQYPNEENYTVTTMFNHNGEVVQWYIDICYKHGVDYNGPWWDDLFLDIIVLPSGDYYLIDEDELEEALLKGQINYQQYNHAKQTADKIMGELKENKFDILKQSNAHKNLLLELLE</sequence>